<dbReference type="Pfam" id="PF13550">
    <property type="entry name" value="Phage-tail_3"/>
    <property type="match status" value="1"/>
</dbReference>
<evidence type="ECO:0000313" key="5">
    <source>
        <dbReference type="EMBL" id="MBP0438907.1"/>
    </source>
</evidence>
<proteinExistence type="predicted"/>
<feature type="domain" description="GTA TIM-barrel-like" evidence="2">
    <location>
        <begin position="427"/>
        <end position="730"/>
    </location>
</feature>
<dbReference type="InterPro" id="IPR017853">
    <property type="entry name" value="GH"/>
</dbReference>
<dbReference type="SUPFAM" id="SSF51445">
    <property type="entry name" value="(Trans)glycosidases"/>
    <property type="match status" value="1"/>
</dbReference>
<feature type="domain" description="Rcc01698-like C-terminal" evidence="4">
    <location>
        <begin position="1039"/>
        <end position="1138"/>
    </location>
</feature>
<dbReference type="Gene3D" id="3.20.20.80">
    <property type="entry name" value="Glycosidases"/>
    <property type="match status" value="1"/>
</dbReference>
<dbReference type="InterPro" id="IPR056490">
    <property type="entry name" value="Rcc01698_C"/>
</dbReference>
<feature type="compositionally biased region" description="Basic and acidic residues" evidence="1">
    <location>
        <begin position="302"/>
        <end position="316"/>
    </location>
</feature>
<dbReference type="RefSeq" id="WP_209334909.1">
    <property type="nucleotide sequence ID" value="NZ_JAGIYY010000002.1"/>
</dbReference>
<evidence type="ECO:0000259" key="2">
    <source>
        <dbReference type="Pfam" id="PF13547"/>
    </source>
</evidence>
<dbReference type="InterPro" id="IPR025195">
    <property type="entry name" value="GTA_TIM_dom"/>
</dbReference>
<protein>
    <submittedName>
        <fullName evidence="5">Glycoside hydrolase/phage tail family protein</fullName>
    </submittedName>
</protein>
<comment type="caution">
    <text evidence="5">The sequence shown here is derived from an EMBL/GenBank/DDBJ whole genome shotgun (WGS) entry which is preliminary data.</text>
</comment>
<dbReference type="Pfam" id="PF13547">
    <property type="entry name" value="GTA_TIM"/>
    <property type="match status" value="1"/>
</dbReference>
<feature type="domain" description="Tip attachment protein J" evidence="3">
    <location>
        <begin position="789"/>
        <end position="947"/>
    </location>
</feature>
<feature type="region of interest" description="Disordered" evidence="1">
    <location>
        <begin position="293"/>
        <end position="324"/>
    </location>
</feature>
<dbReference type="CDD" id="cd19607">
    <property type="entry name" value="GTA_TIM-barrel-like"/>
    <property type="match status" value="1"/>
</dbReference>
<evidence type="ECO:0000259" key="4">
    <source>
        <dbReference type="Pfam" id="PF23666"/>
    </source>
</evidence>
<dbReference type="InterPro" id="IPR032876">
    <property type="entry name" value="J_dom"/>
</dbReference>
<reference evidence="5" key="1">
    <citation type="submission" date="2021-03" db="EMBL/GenBank/DDBJ databases">
        <title>Genome sequencing and assembly of Tianweitania sediminis.</title>
        <authorList>
            <person name="Chhetri G."/>
        </authorList>
    </citation>
    <scope>NUCLEOTIDE SEQUENCE</scope>
    <source>
        <strain evidence="5">Z8</strain>
    </source>
</reference>
<organism evidence="5 6">
    <name type="scientific">Tianweitania sediminis</name>
    <dbReference type="NCBI Taxonomy" id="1502156"/>
    <lineage>
        <taxon>Bacteria</taxon>
        <taxon>Pseudomonadati</taxon>
        <taxon>Pseudomonadota</taxon>
        <taxon>Alphaproteobacteria</taxon>
        <taxon>Hyphomicrobiales</taxon>
        <taxon>Phyllobacteriaceae</taxon>
        <taxon>Tianweitania</taxon>
    </lineage>
</organism>
<gene>
    <name evidence="5" type="ORF">J5Y06_09625</name>
</gene>
<name>A0A8J7UL15_9HYPH</name>
<dbReference type="GO" id="GO:0016787">
    <property type="term" value="F:hydrolase activity"/>
    <property type="evidence" value="ECO:0007669"/>
    <property type="project" value="UniProtKB-KW"/>
</dbReference>
<accession>A0A8J7UL15</accession>
<dbReference type="Proteomes" id="UP000666240">
    <property type="component" value="Unassembled WGS sequence"/>
</dbReference>
<keyword evidence="6" id="KW-1185">Reference proteome</keyword>
<keyword evidence="5" id="KW-0378">Hydrolase</keyword>
<evidence type="ECO:0000259" key="3">
    <source>
        <dbReference type="Pfam" id="PF13550"/>
    </source>
</evidence>
<evidence type="ECO:0000256" key="1">
    <source>
        <dbReference type="SAM" id="MobiDB-lite"/>
    </source>
</evidence>
<sequence length="1297" mass="139584">MATIVLQAAGAFLGGALGPAGAVIGRAAGALAGYAIDQAVINGTRRLEGGRLNDPRPFSAEDGAALPRVYGTVRVGGTLIWATRFEEVATAERTGGKGGPKITNYSYFANVAFALCEGPIAGVRRIWADGRELDQTMFEVRVYKGSEDELPDPLIEAKQGEGNAAPFRGTAYVVFDRLPLAEFGNRIPQFGFEVLRPTGTLPAKIKAVTLIPGSTEYGLSPSPVTLTIKPGETEILNRHVLHAGTDIGAALDELQALCPNLEHVGLVATWFGNDLRAGSCTIRPMVAQKDVTGQSQPWRVSGLERADAEEVSRHEGSAAYGGAPSDRSVTDAILNLKRRGLKVTLYPFIMMDVPHNNTLPDPHGGTAQPPYPWRGRITCHPAPGTPQTSDGSTAAGEEIAAFVGRAASSDFALEDDTVAFNGNPAEWSYRRFLLHFAHLAKAAGGVDAFLIGSELRGLTTVRDHAGAFPFVAALMDLAADVRALLGPATKITYGADWSEYSGYQPIGSADRIFHLDPLWSHSAVDAVGIDNYMPLSDWRDNDWASGNPDGFQSQYDVVALRGQIARGEGYDWFYASLEDRHARRRTPISDGAYNKPWIYRYKDLVSWWSNPHHDRQNGVEAATATDWIPCSKPIWFTELGCPASDKGPNQPNVFPDPKSSESAFPYYSTGGRSDPAQHSFIAAHQAHWDGDAEGFERQNNPLSPIYGGPMVDPDRIYLWAWDARPFPAFPSLGDQWRDGDNWLLGHWLNGRLSTATTADLIAAVLQDHDLPLAQTHDSPGSLHGYVIEEPGTAREALEPLVSLFGLGVGDDGGTLRFAGPTPTVPISVSELVVEDGVPVVESTRAGEGELPTELTLGFRDPFAAYQGATARAVDPGRTGLRQQALALSAVLEPDAAASLAADRLRDHWAGREEISFALEPGRTDVTPGTTVRLPFQIPSVDFLVTSVEAGSKRSIRAKQVRRIASSPWRVRRPLQTAIVEPMAGRPASILLDLPMLPGETDPARQLRLATHAKPWKTLAVFSASGAEGYVQRGTVAAPATMGQLVAPLFPGPVGRIDRTNVLEVSLLRGELANRTRLEVLNGSGTAAVSCANGQWEVLQFERAKETAADTWQLSALLRAQLGTEDAMQSGAAAGGSFVLLNDRALPAGLMSSEVGLERRWRIGPAGYPVTGEYFTQLSATGGQRSRMPLAPVHLRARKTATGWLLTWIRRSRIDADDWEASEIPLGEDSETYLVEIAASGSSEVRRRVQTSVPFLNYPVAEAASDFGGLPNRIAVAVRQVSRTVGTGIPAKADLPLL</sequence>
<dbReference type="EMBL" id="JAGIYY010000002">
    <property type="protein sequence ID" value="MBP0438907.1"/>
    <property type="molecule type" value="Genomic_DNA"/>
</dbReference>
<dbReference type="Pfam" id="PF23666">
    <property type="entry name" value="Rcc01698_C"/>
    <property type="match status" value="1"/>
</dbReference>
<evidence type="ECO:0000313" key="6">
    <source>
        <dbReference type="Proteomes" id="UP000666240"/>
    </source>
</evidence>